<dbReference type="RefSeq" id="WP_378776839.1">
    <property type="nucleotide sequence ID" value="NZ_JBHTMX010000211.1"/>
</dbReference>
<dbReference type="InterPro" id="IPR009506">
    <property type="entry name" value="YjiS-like"/>
</dbReference>
<proteinExistence type="predicted"/>
<feature type="domain" description="YjiS-like" evidence="2">
    <location>
        <begin position="32"/>
        <end position="64"/>
    </location>
</feature>
<evidence type="ECO:0000256" key="1">
    <source>
        <dbReference type="SAM" id="MobiDB-lite"/>
    </source>
</evidence>
<sequence>MPSSFERLTPARIAPAKAVAFVAKDMMRTLAQAVRAWRRRAQFAELSALDDRMLADIGLARGDIASATAEPLWRDPTVRLSVFAVERRAAERAHQRWRRGLIAARSRPETTRPAPRQLADG</sequence>
<organism evidence="3 4">
    <name type="scientific">Methylopila musalis</name>
    <dbReference type="NCBI Taxonomy" id="1134781"/>
    <lineage>
        <taxon>Bacteria</taxon>
        <taxon>Pseudomonadati</taxon>
        <taxon>Pseudomonadota</taxon>
        <taxon>Alphaproteobacteria</taxon>
        <taxon>Hyphomicrobiales</taxon>
        <taxon>Methylopilaceae</taxon>
        <taxon>Methylopila</taxon>
    </lineage>
</organism>
<gene>
    <name evidence="3" type="ORF">ACFQ4O_15260</name>
</gene>
<reference evidence="4" key="1">
    <citation type="journal article" date="2019" name="Int. J. Syst. Evol. Microbiol.">
        <title>The Global Catalogue of Microorganisms (GCM) 10K type strain sequencing project: providing services to taxonomists for standard genome sequencing and annotation.</title>
        <authorList>
            <consortium name="The Broad Institute Genomics Platform"/>
            <consortium name="The Broad Institute Genome Sequencing Center for Infectious Disease"/>
            <person name="Wu L."/>
            <person name="Ma J."/>
        </authorList>
    </citation>
    <scope>NUCLEOTIDE SEQUENCE [LARGE SCALE GENOMIC DNA]</scope>
    <source>
        <strain evidence="4">CCUG 61696</strain>
    </source>
</reference>
<name>A0ABW3ZAI4_9HYPH</name>
<accession>A0ABW3ZAI4</accession>
<dbReference type="EMBL" id="JBHTMX010000211">
    <property type="protein sequence ID" value="MFD1333356.1"/>
    <property type="molecule type" value="Genomic_DNA"/>
</dbReference>
<dbReference type="Pfam" id="PF06568">
    <property type="entry name" value="YjiS-like"/>
    <property type="match status" value="1"/>
</dbReference>
<comment type="caution">
    <text evidence="3">The sequence shown here is derived from an EMBL/GenBank/DDBJ whole genome shotgun (WGS) entry which is preliminary data.</text>
</comment>
<feature type="region of interest" description="Disordered" evidence="1">
    <location>
        <begin position="101"/>
        <end position="121"/>
    </location>
</feature>
<dbReference type="Proteomes" id="UP001597171">
    <property type="component" value="Unassembled WGS sequence"/>
</dbReference>
<evidence type="ECO:0000259" key="2">
    <source>
        <dbReference type="Pfam" id="PF06568"/>
    </source>
</evidence>
<evidence type="ECO:0000313" key="4">
    <source>
        <dbReference type="Proteomes" id="UP001597171"/>
    </source>
</evidence>
<protein>
    <submittedName>
        <fullName evidence="3">DUF1127 domain-containing protein</fullName>
    </submittedName>
</protein>
<keyword evidence="4" id="KW-1185">Reference proteome</keyword>
<evidence type="ECO:0000313" key="3">
    <source>
        <dbReference type="EMBL" id="MFD1333356.1"/>
    </source>
</evidence>